<keyword evidence="5" id="KW-0808">Transferase</keyword>
<dbReference type="InterPro" id="IPR015422">
    <property type="entry name" value="PyrdxlP-dep_Trfase_small"/>
</dbReference>
<organism evidence="5 6">
    <name type="scientific">Candidatus Protochlamydia naegleriophila</name>
    <dbReference type="NCBI Taxonomy" id="389348"/>
    <lineage>
        <taxon>Bacteria</taxon>
        <taxon>Pseudomonadati</taxon>
        <taxon>Chlamydiota</taxon>
        <taxon>Chlamydiia</taxon>
        <taxon>Parachlamydiales</taxon>
        <taxon>Parachlamydiaceae</taxon>
        <taxon>Candidatus Protochlamydia</taxon>
    </lineage>
</organism>
<feature type="active site" description="Proton acceptor" evidence="2">
    <location>
        <position position="191"/>
    </location>
</feature>
<dbReference type="Gene3D" id="3.90.1150.10">
    <property type="entry name" value="Aspartate Aminotransferase, domain 1"/>
    <property type="match status" value="1"/>
</dbReference>
<dbReference type="KEGG" id="pnl:PNK_0440"/>
<dbReference type="FunCoup" id="A0A0U5JAC2">
    <property type="interactions" value="385"/>
</dbReference>
<dbReference type="InterPro" id="IPR015424">
    <property type="entry name" value="PyrdxlP-dep_Trfase"/>
</dbReference>
<dbReference type="SUPFAM" id="SSF53383">
    <property type="entry name" value="PLP-dependent transferases"/>
    <property type="match status" value="1"/>
</dbReference>
<evidence type="ECO:0000256" key="4">
    <source>
        <dbReference type="RuleBase" id="RU004508"/>
    </source>
</evidence>
<dbReference type="EMBL" id="LN879502">
    <property type="protein sequence ID" value="CUI16071.1"/>
    <property type="molecule type" value="Genomic_DNA"/>
</dbReference>
<dbReference type="Proteomes" id="UP000069902">
    <property type="component" value="Chromosome cPNK"/>
</dbReference>
<reference evidence="6" key="1">
    <citation type="submission" date="2015-09" db="EMBL/GenBank/DDBJ databases">
        <authorList>
            <person name="Bertelli C."/>
        </authorList>
    </citation>
    <scope>NUCLEOTIDE SEQUENCE [LARGE SCALE GENOMIC DNA]</scope>
    <source>
        <strain evidence="6">KNic</strain>
    </source>
</reference>
<dbReference type="AlphaFoldDB" id="A0A0U5JAC2"/>
<sequence>MSSPFLPYAKQSIQSDDIQAVTDALKEDAITRGPPVRTFEESIASYCGSRYAVAFANGTVALMAAYFALDLQAFDRVISTPNTFIATVGIPIREGIQPQFVDIDRTTGNLDLNQLKKSFNVPLSRGRFFIVPVHFSGIAVDMQMLDRSLCHPDCVVIEDAAHAIGSLYPSGERVGSCAYSDMTIFSFHPAKTMTTGEGGMVTTNDANLYHRLRLYRDNGIEREAPYLKQASAPGYYEVQAITGNFNVTSFQAALGLSQLKRLDSFIEKRRTLVAHYRKNLKNFPHLSLFSDRADSHTAFHLLVAQIDFKAFGTTREKVMEDLKNKGIGSQVHYIPLYRHPVVKSVAEEWLQRYPQMEAYYAQALSLPLYADLTLQEVDRVCETLRSVLKA</sequence>
<dbReference type="InterPro" id="IPR000653">
    <property type="entry name" value="DegT/StrS_aminotransferase"/>
</dbReference>
<dbReference type="GO" id="GO:0008483">
    <property type="term" value="F:transaminase activity"/>
    <property type="evidence" value="ECO:0007669"/>
    <property type="project" value="UniProtKB-KW"/>
</dbReference>
<evidence type="ECO:0000313" key="6">
    <source>
        <dbReference type="Proteomes" id="UP000069902"/>
    </source>
</evidence>
<dbReference type="GO" id="GO:0000271">
    <property type="term" value="P:polysaccharide biosynthetic process"/>
    <property type="evidence" value="ECO:0007669"/>
    <property type="project" value="TreeGrafter"/>
</dbReference>
<evidence type="ECO:0000256" key="2">
    <source>
        <dbReference type="PIRSR" id="PIRSR000390-1"/>
    </source>
</evidence>
<dbReference type="STRING" id="389348.PNK_0440"/>
<keyword evidence="5" id="KW-0032">Aminotransferase</keyword>
<dbReference type="InterPro" id="IPR015421">
    <property type="entry name" value="PyrdxlP-dep_Trfase_major"/>
</dbReference>
<dbReference type="PIRSF" id="PIRSF000390">
    <property type="entry name" value="PLP_StrS"/>
    <property type="match status" value="1"/>
</dbReference>
<dbReference type="Gene3D" id="3.40.640.10">
    <property type="entry name" value="Type I PLP-dependent aspartate aminotransferase-like (Major domain)"/>
    <property type="match status" value="1"/>
</dbReference>
<comment type="similarity">
    <text evidence="1 4">Belongs to the DegT/DnrJ/EryC1 family.</text>
</comment>
<evidence type="ECO:0000313" key="5">
    <source>
        <dbReference type="EMBL" id="CUI16071.1"/>
    </source>
</evidence>
<gene>
    <name evidence="5" type="ORF">PNK_0440</name>
</gene>
<dbReference type="Pfam" id="PF01041">
    <property type="entry name" value="DegT_DnrJ_EryC1"/>
    <property type="match status" value="1"/>
</dbReference>
<dbReference type="CDD" id="cd00616">
    <property type="entry name" value="AHBA_syn"/>
    <property type="match status" value="1"/>
</dbReference>
<protein>
    <submittedName>
        <fullName evidence="5">DegT/DnrJ/EryC1/StrS aminotransferase family protein</fullName>
    </submittedName>
</protein>
<accession>A0A0U5JAC2</accession>
<keyword evidence="3 4" id="KW-0663">Pyridoxal phosphate</keyword>
<evidence type="ECO:0000256" key="1">
    <source>
        <dbReference type="ARBA" id="ARBA00037999"/>
    </source>
</evidence>
<keyword evidence="6" id="KW-1185">Reference proteome</keyword>
<dbReference type="PANTHER" id="PTHR30244:SF34">
    <property type="entry name" value="DTDP-4-AMINO-4,6-DIDEOXYGALACTOSE TRANSAMINASE"/>
    <property type="match status" value="1"/>
</dbReference>
<dbReference type="GO" id="GO:0030170">
    <property type="term" value="F:pyridoxal phosphate binding"/>
    <property type="evidence" value="ECO:0007669"/>
    <property type="project" value="TreeGrafter"/>
</dbReference>
<dbReference type="InParanoid" id="A0A0U5JAC2"/>
<evidence type="ECO:0000256" key="3">
    <source>
        <dbReference type="PIRSR" id="PIRSR000390-2"/>
    </source>
</evidence>
<name>A0A0U5JAC2_9BACT</name>
<dbReference type="PANTHER" id="PTHR30244">
    <property type="entry name" value="TRANSAMINASE"/>
    <property type="match status" value="1"/>
</dbReference>
<proteinExistence type="inferred from homology"/>
<dbReference type="RefSeq" id="WP_059060022.1">
    <property type="nucleotide sequence ID" value="NZ_LN879502.1"/>
</dbReference>
<dbReference type="PATRIC" id="fig|389348.3.peg.487"/>
<feature type="modified residue" description="N6-(pyridoxal phosphate)lysine" evidence="3">
    <location>
        <position position="191"/>
    </location>
</feature>